<organism evidence="2 3">
    <name type="scientific">Sorghum bicolor</name>
    <name type="common">Sorghum</name>
    <name type="synonym">Sorghum vulgare</name>
    <dbReference type="NCBI Taxonomy" id="4558"/>
    <lineage>
        <taxon>Eukaryota</taxon>
        <taxon>Viridiplantae</taxon>
        <taxon>Streptophyta</taxon>
        <taxon>Embryophyta</taxon>
        <taxon>Tracheophyta</taxon>
        <taxon>Spermatophyta</taxon>
        <taxon>Magnoliopsida</taxon>
        <taxon>Liliopsida</taxon>
        <taxon>Poales</taxon>
        <taxon>Poaceae</taxon>
        <taxon>PACMAD clade</taxon>
        <taxon>Panicoideae</taxon>
        <taxon>Andropogonodae</taxon>
        <taxon>Andropogoneae</taxon>
        <taxon>Sorghinae</taxon>
        <taxon>Sorghum</taxon>
    </lineage>
</organism>
<reference evidence="3" key="2">
    <citation type="journal article" date="2018" name="Plant J.">
        <title>The Sorghum bicolor reference genome: improved assembly, gene annotations, a transcriptome atlas, and signatures of genome organization.</title>
        <authorList>
            <person name="McCormick R.F."/>
            <person name="Truong S.K."/>
            <person name="Sreedasyam A."/>
            <person name="Jenkins J."/>
            <person name="Shu S."/>
            <person name="Sims D."/>
            <person name="Kennedy M."/>
            <person name="Amirebrahimi M."/>
            <person name="Weers B.D."/>
            <person name="McKinley B."/>
            <person name="Mattison A."/>
            <person name="Morishige D.T."/>
            <person name="Grimwood J."/>
            <person name="Schmutz J."/>
            <person name="Mullet J.E."/>
        </authorList>
    </citation>
    <scope>NUCLEOTIDE SEQUENCE [LARGE SCALE GENOMIC DNA]</scope>
    <source>
        <strain evidence="3">cv. BTx623</strain>
    </source>
</reference>
<keyword evidence="1" id="KW-0732">Signal</keyword>
<name>A0A1W0VZ90_SORBI</name>
<proteinExistence type="predicted"/>
<gene>
    <name evidence="2" type="ORF">SORBI_3003G277550</name>
</gene>
<feature type="signal peptide" evidence="1">
    <location>
        <begin position="1"/>
        <end position="21"/>
    </location>
</feature>
<sequence length="218" mass="24220">MFCSCHCLIFFLNKFVRRLASQKPPHVQASRRDPKLVRTTASLRIGRGEHHYKTRPVDEALYVSFTSRIGLTSFLPLFYPLTDRDMPVRCVRPSAAAAAALRTAISSSSSSSFCDDSERELGVWAPWNGTRAASAVQHGRACVCVCVWRWFAGTPMADGRVAFLFQTFSAHGRPVFEFEWRGSPLLVGSLVLVRIVMYRDSARTCGGGADTKPRTTPT</sequence>
<dbReference type="AlphaFoldDB" id="A0A1W0VZ90"/>
<evidence type="ECO:0000313" key="2">
    <source>
        <dbReference type="EMBL" id="OQU87427.1"/>
    </source>
</evidence>
<evidence type="ECO:0000256" key="1">
    <source>
        <dbReference type="SAM" id="SignalP"/>
    </source>
</evidence>
<feature type="chain" id="PRO_5013161979" evidence="1">
    <location>
        <begin position="22"/>
        <end position="218"/>
    </location>
</feature>
<dbReference type="EMBL" id="CM000762">
    <property type="protein sequence ID" value="OQU87427.1"/>
    <property type="molecule type" value="Genomic_DNA"/>
</dbReference>
<dbReference type="Proteomes" id="UP000000768">
    <property type="component" value="Chromosome 3"/>
</dbReference>
<dbReference type="InParanoid" id="A0A1W0VZ90"/>
<accession>A0A1W0VZ90</accession>
<keyword evidence="3" id="KW-1185">Reference proteome</keyword>
<reference evidence="2 3" key="1">
    <citation type="journal article" date="2009" name="Nature">
        <title>The Sorghum bicolor genome and the diversification of grasses.</title>
        <authorList>
            <person name="Paterson A.H."/>
            <person name="Bowers J.E."/>
            <person name="Bruggmann R."/>
            <person name="Dubchak I."/>
            <person name="Grimwood J."/>
            <person name="Gundlach H."/>
            <person name="Haberer G."/>
            <person name="Hellsten U."/>
            <person name="Mitros T."/>
            <person name="Poliakov A."/>
            <person name="Schmutz J."/>
            <person name="Spannagl M."/>
            <person name="Tang H."/>
            <person name="Wang X."/>
            <person name="Wicker T."/>
            <person name="Bharti A.K."/>
            <person name="Chapman J."/>
            <person name="Feltus F.A."/>
            <person name="Gowik U."/>
            <person name="Grigoriev I.V."/>
            <person name="Lyons E."/>
            <person name="Maher C.A."/>
            <person name="Martis M."/>
            <person name="Narechania A."/>
            <person name="Otillar R.P."/>
            <person name="Penning B.W."/>
            <person name="Salamov A.A."/>
            <person name="Wang Y."/>
            <person name="Zhang L."/>
            <person name="Carpita N.C."/>
            <person name="Freeling M."/>
            <person name="Gingle A.R."/>
            <person name="Hash C.T."/>
            <person name="Keller B."/>
            <person name="Klein P."/>
            <person name="Kresovich S."/>
            <person name="McCann M.C."/>
            <person name="Ming R."/>
            <person name="Peterson D.G."/>
            <person name="Mehboob-ur-Rahman"/>
            <person name="Ware D."/>
            <person name="Westhoff P."/>
            <person name="Mayer K.F."/>
            <person name="Messing J."/>
            <person name="Rokhsar D.S."/>
        </authorList>
    </citation>
    <scope>NUCLEOTIDE SEQUENCE [LARGE SCALE GENOMIC DNA]</scope>
    <source>
        <strain evidence="3">cv. BTx623</strain>
    </source>
</reference>
<protein>
    <submittedName>
        <fullName evidence="2">Uncharacterized protein</fullName>
    </submittedName>
</protein>
<evidence type="ECO:0000313" key="3">
    <source>
        <dbReference type="Proteomes" id="UP000000768"/>
    </source>
</evidence>
<dbReference type="Gramene" id="OQU87427">
    <property type="protein sequence ID" value="OQU87427"/>
    <property type="gene ID" value="SORBI_3003G277550"/>
</dbReference>